<evidence type="ECO:0000259" key="6">
    <source>
        <dbReference type="Pfam" id="PF01048"/>
    </source>
</evidence>
<evidence type="ECO:0000256" key="2">
    <source>
        <dbReference type="ARBA" id="ARBA00011974"/>
    </source>
</evidence>
<evidence type="ECO:0000313" key="7">
    <source>
        <dbReference type="EMBL" id="HJD43990.1"/>
    </source>
</evidence>
<feature type="domain" description="Nucleoside phosphorylase" evidence="6">
    <location>
        <begin position="8"/>
        <end position="233"/>
    </location>
</feature>
<dbReference type="AlphaFoldDB" id="A0A9D2RHM0"/>
<proteinExistence type="predicted"/>
<dbReference type="SUPFAM" id="SSF53167">
    <property type="entry name" value="Purine and uridine phosphorylases"/>
    <property type="match status" value="1"/>
</dbReference>
<accession>A0A9D2RHM0</accession>
<evidence type="ECO:0000313" key="8">
    <source>
        <dbReference type="Proteomes" id="UP000823889"/>
    </source>
</evidence>
<comment type="caution">
    <text evidence="7">The sequence shown here is derived from an EMBL/GenBank/DDBJ whole genome shotgun (WGS) entry which is preliminary data.</text>
</comment>
<comment type="pathway">
    <text evidence="1">Amino-acid biosynthesis; L-methionine biosynthesis via salvage pathway; S-methyl-5-thio-alpha-D-ribose 1-phosphate from S-methyl-5'-thioadenosine (hydrolase route): step 1/2.</text>
</comment>
<keyword evidence="4 7" id="KW-0378">Hydrolase</keyword>
<dbReference type="InterPro" id="IPR035994">
    <property type="entry name" value="Nucleoside_phosphorylase_sf"/>
</dbReference>
<keyword evidence="5" id="KW-0486">Methionine biosynthesis</keyword>
<keyword evidence="3" id="KW-0028">Amino-acid biosynthesis</keyword>
<dbReference type="GO" id="GO:0019509">
    <property type="term" value="P:L-methionine salvage from methylthioadenosine"/>
    <property type="evidence" value="ECO:0007669"/>
    <property type="project" value="InterPro"/>
</dbReference>
<dbReference type="NCBIfam" id="TIGR01704">
    <property type="entry name" value="MTA_SAH-Nsdase"/>
    <property type="match status" value="1"/>
</dbReference>
<dbReference type="GO" id="GO:0019284">
    <property type="term" value="P:L-methionine salvage from S-adenosylmethionine"/>
    <property type="evidence" value="ECO:0007669"/>
    <property type="project" value="TreeGrafter"/>
</dbReference>
<dbReference type="InterPro" id="IPR010049">
    <property type="entry name" value="MTA_SAH_Nsdase"/>
</dbReference>
<dbReference type="NCBIfam" id="NF004079">
    <property type="entry name" value="PRK05584.1"/>
    <property type="match status" value="1"/>
</dbReference>
<dbReference type="PANTHER" id="PTHR46832:SF1">
    <property type="entry name" value="5'-METHYLTHIOADENOSINE_S-ADENOSYLHOMOCYSTEINE NUCLEOSIDASE"/>
    <property type="match status" value="1"/>
</dbReference>
<dbReference type="InterPro" id="IPR000845">
    <property type="entry name" value="Nucleoside_phosphorylase_d"/>
</dbReference>
<evidence type="ECO:0000256" key="3">
    <source>
        <dbReference type="ARBA" id="ARBA00022605"/>
    </source>
</evidence>
<reference evidence="7" key="1">
    <citation type="journal article" date="2021" name="PeerJ">
        <title>Extensive microbial diversity within the chicken gut microbiome revealed by metagenomics and culture.</title>
        <authorList>
            <person name="Gilroy R."/>
            <person name="Ravi A."/>
            <person name="Getino M."/>
            <person name="Pursley I."/>
            <person name="Horton D.L."/>
            <person name="Alikhan N.F."/>
            <person name="Baker D."/>
            <person name="Gharbi K."/>
            <person name="Hall N."/>
            <person name="Watson M."/>
            <person name="Adriaenssens E.M."/>
            <person name="Foster-Nyarko E."/>
            <person name="Jarju S."/>
            <person name="Secka A."/>
            <person name="Antonio M."/>
            <person name="Oren A."/>
            <person name="Chaudhuri R.R."/>
            <person name="La Ragione R."/>
            <person name="Hildebrand F."/>
            <person name="Pallen M.J."/>
        </authorList>
    </citation>
    <scope>NUCLEOTIDE SEQUENCE</scope>
    <source>
        <strain evidence="7">9264</strain>
    </source>
</reference>
<dbReference type="Proteomes" id="UP000823889">
    <property type="component" value="Unassembled WGS sequence"/>
</dbReference>
<evidence type="ECO:0000256" key="4">
    <source>
        <dbReference type="ARBA" id="ARBA00022801"/>
    </source>
</evidence>
<dbReference type="EC" id="3.2.2.9" evidence="2"/>
<sequence length="236" mass="25352">MNVVSTAPIGIIVAMHEELAVVLSELQHAETIERAGLQLHRGQYHGKDVIAVICGVGKVHAALCTQLLISEFAVRQVINLGIAGGIGPGIQPGDVVIADTLVQHDMDVTPLGLKPGQIFRLDTFDFSCDPALLDAAQHAAQQLASHRSYVGRIVSGDQFIADPAKSRWLHEEFDALACEMESASIAQVCYLNHVPFVCIRSISDNANEGAHMDFDEFMPIAVANASTLLQHLVPAC</sequence>
<dbReference type="CDD" id="cd09008">
    <property type="entry name" value="MTAN"/>
    <property type="match status" value="1"/>
</dbReference>
<dbReference type="GO" id="GO:0005829">
    <property type="term" value="C:cytosol"/>
    <property type="evidence" value="ECO:0007669"/>
    <property type="project" value="TreeGrafter"/>
</dbReference>
<dbReference type="Pfam" id="PF01048">
    <property type="entry name" value="PNP_UDP_1"/>
    <property type="match status" value="1"/>
</dbReference>
<evidence type="ECO:0000256" key="1">
    <source>
        <dbReference type="ARBA" id="ARBA00004945"/>
    </source>
</evidence>
<name>A0A9D2RHM0_9BURK</name>
<evidence type="ECO:0000256" key="5">
    <source>
        <dbReference type="ARBA" id="ARBA00023167"/>
    </source>
</evidence>
<organism evidence="7 8">
    <name type="scientific">Candidatus Paenalcaligenes intestinipullorum</name>
    <dbReference type="NCBI Taxonomy" id="2838718"/>
    <lineage>
        <taxon>Bacteria</taxon>
        <taxon>Pseudomonadati</taxon>
        <taxon>Pseudomonadota</taxon>
        <taxon>Betaproteobacteria</taxon>
        <taxon>Burkholderiales</taxon>
        <taxon>Alcaligenaceae</taxon>
        <taxon>Paenalcaligenes</taxon>
    </lineage>
</organism>
<dbReference type="GO" id="GO:0008930">
    <property type="term" value="F:methylthioadenosine nucleosidase activity"/>
    <property type="evidence" value="ECO:0007669"/>
    <property type="project" value="InterPro"/>
</dbReference>
<reference evidence="7" key="2">
    <citation type="submission" date="2021-04" db="EMBL/GenBank/DDBJ databases">
        <authorList>
            <person name="Gilroy R."/>
        </authorList>
    </citation>
    <scope>NUCLEOTIDE SEQUENCE</scope>
    <source>
        <strain evidence="7">9264</strain>
    </source>
</reference>
<dbReference type="GO" id="GO:0008782">
    <property type="term" value="F:adenosylhomocysteine nucleosidase activity"/>
    <property type="evidence" value="ECO:0007669"/>
    <property type="project" value="UniProtKB-EC"/>
</dbReference>
<protein>
    <recommendedName>
        <fullName evidence="2">adenosylhomocysteine nucleosidase</fullName>
        <ecNumber evidence="2">3.2.2.9</ecNumber>
    </recommendedName>
</protein>
<dbReference type="PANTHER" id="PTHR46832">
    <property type="entry name" value="5'-METHYLTHIOADENOSINE/S-ADENOSYLHOMOCYSTEINE NUCLEOSIDASE"/>
    <property type="match status" value="1"/>
</dbReference>
<dbReference type="GO" id="GO:0009164">
    <property type="term" value="P:nucleoside catabolic process"/>
    <property type="evidence" value="ECO:0007669"/>
    <property type="project" value="InterPro"/>
</dbReference>
<dbReference type="Gene3D" id="3.40.50.1580">
    <property type="entry name" value="Nucleoside phosphorylase domain"/>
    <property type="match status" value="1"/>
</dbReference>
<dbReference type="EMBL" id="DWUQ01000059">
    <property type="protein sequence ID" value="HJD43990.1"/>
    <property type="molecule type" value="Genomic_DNA"/>
</dbReference>
<gene>
    <name evidence="7" type="ORF">H9906_03060</name>
</gene>
<keyword evidence="7" id="KW-0326">Glycosidase</keyword>